<dbReference type="NCBIfam" id="TIGR00345">
    <property type="entry name" value="GET3_arsA_TRC40"/>
    <property type="match status" value="1"/>
</dbReference>
<dbReference type="InterPro" id="IPR025723">
    <property type="entry name" value="ArsA/GET3_ATPase-like"/>
</dbReference>
<evidence type="ECO:0000313" key="6">
    <source>
        <dbReference type="EMBL" id="HAC6555129.1"/>
    </source>
</evidence>
<feature type="domain" description="AAA+ ATPase" evidence="5">
    <location>
        <begin position="7"/>
        <end position="226"/>
    </location>
</feature>
<dbReference type="PANTHER" id="PTHR10803">
    <property type="entry name" value="ARSENICAL PUMP-DRIVING ATPASE ARSENITE-TRANSLOCATING ATPASE"/>
    <property type="match status" value="1"/>
</dbReference>
<reference evidence="6" key="1">
    <citation type="journal article" date="2018" name="Genome Biol.">
        <title>SKESA: strategic k-mer extension for scrupulous assemblies.</title>
        <authorList>
            <person name="Souvorov A."/>
            <person name="Agarwala R."/>
            <person name="Lipman D.J."/>
        </authorList>
    </citation>
    <scope>NUCLEOTIDE SEQUENCE</scope>
    <source>
        <strain evidence="6">IP E.88.374</strain>
    </source>
</reference>
<comment type="caution">
    <text evidence="6">The sequence shown here is derived from an EMBL/GenBank/DDBJ whole genome shotgun (WGS) entry which is preliminary data.</text>
</comment>
<gene>
    <name evidence="6" type="primary">arsA</name>
    <name evidence="6" type="ORF">G0B24_03660</name>
</gene>
<feature type="domain" description="AAA+ ATPase" evidence="5">
    <location>
        <begin position="326"/>
        <end position="552"/>
    </location>
</feature>
<dbReference type="GO" id="GO:0015446">
    <property type="term" value="F:ATPase-coupled arsenite transmembrane transporter activity"/>
    <property type="evidence" value="ECO:0007669"/>
    <property type="project" value="UniProtKB-UniRule"/>
</dbReference>
<evidence type="ECO:0000259" key="5">
    <source>
        <dbReference type="SMART" id="SM00382"/>
    </source>
</evidence>
<dbReference type="SUPFAM" id="SSF52540">
    <property type="entry name" value="P-loop containing nucleoside triphosphate hydrolases"/>
    <property type="match status" value="2"/>
</dbReference>
<organism evidence="6">
    <name type="scientific">Salmonella enterica</name>
    <name type="common">Salmonella choleraesuis</name>
    <dbReference type="NCBI Taxonomy" id="28901"/>
    <lineage>
        <taxon>Bacteria</taxon>
        <taxon>Pseudomonadati</taxon>
        <taxon>Pseudomonadota</taxon>
        <taxon>Gammaproteobacteria</taxon>
        <taxon>Enterobacterales</taxon>
        <taxon>Enterobacteriaceae</taxon>
        <taxon>Salmonella</taxon>
    </lineage>
</organism>
<dbReference type="InterPro" id="IPR016300">
    <property type="entry name" value="ATPase_ArsA/GET3"/>
</dbReference>
<dbReference type="InterPro" id="IPR027417">
    <property type="entry name" value="P-loop_NTPase"/>
</dbReference>
<dbReference type="Pfam" id="PF02374">
    <property type="entry name" value="ArsA_ATPase"/>
    <property type="match status" value="3"/>
</dbReference>
<comment type="catalytic activity">
    <reaction evidence="2 4">
        <text>arsenite(in) + ATP + H2O = arsenite(out) + ADP + phosphate + H(+)</text>
        <dbReference type="Rhea" id="RHEA:11348"/>
        <dbReference type="ChEBI" id="CHEBI:15377"/>
        <dbReference type="ChEBI" id="CHEBI:15378"/>
        <dbReference type="ChEBI" id="CHEBI:29242"/>
        <dbReference type="ChEBI" id="CHEBI:30616"/>
        <dbReference type="ChEBI" id="CHEBI:43474"/>
        <dbReference type="ChEBI" id="CHEBI:456216"/>
        <dbReference type="EC" id="7.3.2.7"/>
    </reaction>
</comment>
<evidence type="ECO:0000256" key="3">
    <source>
        <dbReference type="NCBIfam" id="TIGR04291"/>
    </source>
</evidence>
<comment type="similarity">
    <text evidence="1 4">Belongs to the arsA ATPase family.</text>
</comment>
<reference evidence="6" key="2">
    <citation type="submission" date="2018-07" db="EMBL/GenBank/DDBJ databases">
        <authorList>
            <consortium name="NCBI Pathogen Detection Project"/>
        </authorList>
    </citation>
    <scope>NUCLEOTIDE SEQUENCE</scope>
    <source>
        <strain evidence="6">IP E.88.374</strain>
    </source>
</reference>
<dbReference type="SMART" id="SM00382">
    <property type="entry name" value="AAA"/>
    <property type="match status" value="2"/>
</dbReference>
<keyword evidence="4" id="KW-0059">Arsenical resistance</keyword>
<proteinExistence type="inferred from homology"/>
<dbReference type="GO" id="GO:0005524">
    <property type="term" value="F:ATP binding"/>
    <property type="evidence" value="ECO:0007669"/>
    <property type="project" value="UniProtKB-UniRule"/>
</dbReference>
<evidence type="ECO:0000256" key="1">
    <source>
        <dbReference type="ARBA" id="ARBA00011040"/>
    </source>
</evidence>
<name>A0A702DWD4_SALER</name>
<keyword evidence="4" id="KW-1278">Translocase</keyword>
<sequence>MKFLQNIPPYLFFTGKGGVGKTSISCATAIRLAEQGKRVLLVSTDPASNVGQVFGQVIGNTIQPIATVPGLSALEIDPQAAAQQYRARIVDPIKGVLPDDVVSSINEQLSGACTTEIAAFDEFTGLLTDASLLTQFDHIIFDTAPTGHTIRLLQLPGAWSSFIDSNPEGASCLGPMVGLEKQREQYAHAVEALSDPARTRLVLVARLQKSTLQEVARTHLELAAIGLKNQYLVINGVLPKTEAANDTLAAAIWDREQEALANLPSDLSGLPTDTLFLQPLNMVGVAALSGLLSSQPEAASSSEEYIQQRPEIPSLSALVDDIARNEHGLIMLMGKGGVGKTTMAAAIAVRLAEMGFDVHLTTSDPAAHLSTTLNGSLNNLQVSRIDPHEETERYRQHVLDTKGGELDEAGKRLLEEDLRSPCTEEIAVFQAFSRVIREAGKRFVVMDTAPTGHTLLLLDATGAYHREIAKKMGDKGHFTTPMMQLQDPERTKVLLVTLPETTPVLEAANLQADLERAGIHPWGWIINNSLSIADTRSPLLRLRAQQELPQIESVKLQHASRVALVPVLASEPTGIDKLKQLAG</sequence>
<dbReference type="InterPro" id="IPR003593">
    <property type="entry name" value="AAA+_ATPase"/>
</dbReference>
<dbReference type="PANTHER" id="PTHR10803:SF3">
    <property type="entry name" value="ATPASE GET3"/>
    <property type="match status" value="1"/>
</dbReference>
<dbReference type="CDD" id="cd02035">
    <property type="entry name" value="ArsA"/>
    <property type="match status" value="2"/>
</dbReference>
<keyword evidence="4" id="KW-0067">ATP-binding</keyword>
<accession>A0A702DWD4</accession>
<dbReference type="GO" id="GO:0016887">
    <property type="term" value="F:ATP hydrolysis activity"/>
    <property type="evidence" value="ECO:0007669"/>
    <property type="project" value="UniProtKB-UniRule"/>
</dbReference>
<dbReference type="InterPro" id="IPR027541">
    <property type="entry name" value="Ars_ATPase"/>
</dbReference>
<dbReference type="EMBL" id="DAAMGK010000002">
    <property type="protein sequence ID" value="HAC6555129.1"/>
    <property type="molecule type" value="Genomic_DNA"/>
</dbReference>
<protein>
    <recommendedName>
        <fullName evidence="3 4">Arsenical pump-driving ATPase</fullName>
        <ecNumber evidence="3 4">7.3.2.7</ecNumber>
    </recommendedName>
</protein>
<dbReference type="NCBIfam" id="TIGR04291">
    <property type="entry name" value="arsen_driv_ArsA"/>
    <property type="match status" value="1"/>
</dbReference>
<dbReference type="Gene3D" id="3.40.50.300">
    <property type="entry name" value="P-loop containing nucleotide triphosphate hydrolases"/>
    <property type="match status" value="2"/>
</dbReference>
<evidence type="ECO:0000256" key="2">
    <source>
        <dbReference type="ARBA" id="ARBA00052296"/>
    </source>
</evidence>
<keyword evidence="4" id="KW-0547">Nucleotide-binding</keyword>
<dbReference type="PIRSF" id="PIRSF001327">
    <property type="entry name" value="Arsenical_pump-driving_ATPase"/>
    <property type="match status" value="1"/>
</dbReference>
<dbReference type="EC" id="7.3.2.7" evidence="3 4"/>
<dbReference type="AlphaFoldDB" id="A0A702DWD4"/>
<evidence type="ECO:0000256" key="4">
    <source>
        <dbReference type="PIRNR" id="PIRNR001327"/>
    </source>
</evidence>
<comment type="function">
    <text evidence="4">Anion-transporting ATPase.</text>
</comment>